<dbReference type="PROSITE" id="PS50082">
    <property type="entry name" value="WD_REPEATS_2"/>
    <property type="match status" value="1"/>
</dbReference>
<dbReference type="InterPro" id="IPR001680">
    <property type="entry name" value="WD40_rpt"/>
</dbReference>
<dbReference type="Gene3D" id="2.130.10.10">
    <property type="entry name" value="YVTN repeat-like/Quinoprotein amine dehydrogenase"/>
    <property type="match status" value="1"/>
</dbReference>
<organism evidence="3 4">
    <name type="scientific">Suillus luteus UH-Slu-Lm8-n1</name>
    <dbReference type="NCBI Taxonomy" id="930992"/>
    <lineage>
        <taxon>Eukaryota</taxon>
        <taxon>Fungi</taxon>
        <taxon>Dikarya</taxon>
        <taxon>Basidiomycota</taxon>
        <taxon>Agaricomycotina</taxon>
        <taxon>Agaricomycetes</taxon>
        <taxon>Agaricomycetidae</taxon>
        <taxon>Boletales</taxon>
        <taxon>Suillineae</taxon>
        <taxon>Suillaceae</taxon>
        <taxon>Suillus</taxon>
    </lineage>
</organism>
<name>A0A0D0AZC9_9AGAM</name>
<evidence type="ECO:0000313" key="4">
    <source>
        <dbReference type="Proteomes" id="UP000054485"/>
    </source>
</evidence>
<reference evidence="4" key="2">
    <citation type="submission" date="2015-01" db="EMBL/GenBank/DDBJ databases">
        <title>Evolutionary Origins and Diversification of the Mycorrhizal Mutualists.</title>
        <authorList>
            <consortium name="DOE Joint Genome Institute"/>
            <consortium name="Mycorrhizal Genomics Consortium"/>
            <person name="Kohler A."/>
            <person name="Kuo A."/>
            <person name="Nagy L.G."/>
            <person name="Floudas D."/>
            <person name="Copeland A."/>
            <person name="Barry K.W."/>
            <person name="Cichocki N."/>
            <person name="Veneault-Fourrey C."/>
            <person name="LaButti K."/>
            <person name="Lindquist E.A."/>
            <person name="Lipzen A."/>
            <person name="Lundell T."/>
            <person name="Morin E."/>
            <person name="Murat C."/>
            <person name="Riley R."/>
            <person name="Ohm R."/>
            <person name="Sun H."/>
            <person name="Tunlid A."/>
            <person name="Henrissat B."/>
            <person name="Grigoriev I.V."/>
            <person name="Hibbett D.S."/>
            <person name="Martin F."/>
        </authorList>
    </citation>
    <scope>NUCLEOTIDE SEQUENCE [LARGE SCALE GENOMIC DNA]</scope>
    <source>
        <strain evidence="4">UH-Slu-Lm8-n1</strain>
    </source>
</reference>
<accession>A0A0D0AZC9</accession>
<reference evidence="3 4" key="1">
    <citation type="submission" date="2014-04" db="EMBL/GenBank/DDBJ databases">
        <authorList>
            <consortium name="DOE Joint Genome Institute"/>
            <person name="Kuo A."/>
            <person name="Ruytinx J."/>
            <person name="Rineau F."/>
            <person name="Colpaert J."/>
            <person name="Kohler A."/>
            <person name="Nagy L.G."/>
            <person name="Floudas D."/>
            <person name="Copeland A."/>
            <person name="Barry K.W."/>
            <person name="Cichocki N."/>
            <person name="Veneault-Fourrey C."/>
            <person name="LaButti K."/>
            <person name="Lindquist E.A."/>
            <person name="Lipzen A."/>
            <person name="Lundell T."/>
            <person name="Morin E."/>
            <person name="Murat C."/>
            <person name="Sun H."/>
            <person name="Tunlid A."/>
            <person name="Henrissat B."/>
            <person name="Grigoriev I.V."/>
            <person name="Hibbett D.S."/>
            <person name="Martin F."/>
            <person name="Nordberg H.P."/>
            <person name="Cantor M.N."/>
            <person name="Hua S.X."/>
        </authorList>
    </citation>
    <scope>NUCLEOTIDE SEQUENCE [LARGE SCALE GENOMIC DNA]</scope>
    <source>
        <strain evidence="3 4">UH-Slu-Lm8-n1</strain>
    </source>
</reference>
<evidence type="ECO:0000256" key="2">
    <source>
        <dbReference type="SAM" id="MobiDB-lite"/>
    </source>
</evidence>
<dbReference type="Pfam" id="PF00400">
    <property type="entry name" value="WD40"/>
    <property type="match status" value="1"/>
</dbReference>
<dbReference type="SMART" id="SM00320">
    <property type="entry name" value="WD40"/>
    <property type="match status" value="1"/>
</dbReference>
<dbReference type="InterPro" id="IPR036322">
    <property type="entry name" value="WD40_repeat_dom_sf"/>
</dbReference>
<sequence length="99" mass="11064">MSSQTSTKQQKPAVTPIQTMRGHNGQVRGVVHLPRGRQIVTCSWYNYLRLWDLESGVHIGKGWKPKGETKAGVLNIALSPNGKPHLVTANMLKICQRNY</sequence>
<dbReference type="HOGENOM" id="CLU_2321918_0_0_1"/>
<feature type="compositionally biased region" description="Polar residues" evidence="2">
    <location>
        <begin position="1"/>
        <end position="18"/>
    </location>
</feature>
<feature type="region of interest" description="Disordered" evidence="2">
    <location>
        <begin position="1"/>
        <end position="21"/>
    </location>
</feature>
<gene>
    <name evidence="3" type="ORF">CY34DRAFT_807960</name>
</gene>
<evidence type="ECO:0000256" key="1">
    <source>
        <dbReference type="PROSITE-ProRule" id="PRU00221"/>
    </source>
</evidence>
<dbReference type="OrthoDB" id="2674832at2759"/>
<keyword evidence="1" id="KW-0853">WD repeat</keyword>
<dbReference type="InterPro" id="IPR015943">
    <property type="entry name" value="WD40/YVTN_repeat-like_dom_sf"/>
</dbReference>
<keyword evidence="4" id="KW-1185">Reference proteome</keyword>
<evidence type="ECO:0000313" key="3">
    <source>
        <dbReference type="EMBL" id="KIK39682.1"/>
    </source>
</evidence>
<feature type="repeat" description="WD" evidence="1">
    <location>
        <begin position="20"/>
        <end position="61"/>
    </location>
</feature>
<dbReference type="SUPFAM" id="SSF50978">
    <property type="entry name" value="WD40 repeat-like"/>
    <property type="match status" value="1"/>
</dbReference>
<dbReference type="AlphaFoldDB" id="A0A0D0AZC9"/>
<dbReference type="PROSITE" id="PS50294">
    <property type="entry name" value="WD_REPEATS_REGION"/>
    <property type="match status" value="1"/>
</dbReference>
<proteinExistence type="predicted"/>
<dbReference type="Proteomes" id="UP000054485">
    <property type="component" value="Unassembled WGS sequence"/>
</dbReference>
<protein>
    <submittedName>
        <fullName evidence="3">Uncharacterized protein</fullName>
    </submittedName>
</protein>
<dbReference type="InParanoid" id="A0A0D0AZC9"/>
<dbReference type="EMBL" id="KN835332">
    <property type="protein sequence ID" value="KIK39682.1"/>
    <property type="molecule type" value="Genomic_DNA"/>
</dbReference>